<keyword evidence="3" id="KW-1185">Reference proteome</keyword>
<feature type="transmembrane region" description="Helical" evidence="1">
    <location>
        <begin position="170"/>
        <end position="191"/>
    </location>
</feature>
<feature type="transmembrane region" description="Helical" evidence="1">
    <location>
        <begin position="223"/>
        <end position="246"/>
    </location>
</feature>
<name>A0A510JGE0_9FUSO</name>
<dbReference type="EMBL" id="AP019823">
    <property type="protein sequence ID" value="BBM38317.1"/>
    <property type="molecule type" value="Genomic_DNA"/>
</dbReference>
<protein>
    <submittedName>
        <fullName evidence="2">Uncharacterized protein</fullName>
    </submittedName>
</protein>
<organism evidence="2 3">
    <name type="scientific">Leptotrichia hofstadii</name>
    <dbReference type="NCBI Taxonomy" id="157688"/>
    <lineage>
        <taxon>Bacteria</taxon>
        <taxon>Fusobacteriati</taxon>
        <taxon>Fusobacteriota</taxon>
        <taxon>Fusobacteriia</taxon>
        <taxon>Fusobacteriales</taxon>
        <taxon>Leptotrichiaceae</taxon>
        <taxon>Leptotrichia</taxon>
    </lineage>
</organism>
<dbReference type="Proteomes" id="UP000321892">
    <property type="component" value="Chromosome"/>
</dbReference>
<keyword evidence="1" id="KW-0472">Membrane</keyword>
<evidence type="ECO:0000313" key="3">
    <source>
        <dbReference type="Proteomes" id="UP000321892"/>
    </source>
</evidence>
<sequence>MDIMLEDLNKEYNLRYVKEKLGGVGSVEALEGFMDGFYVSIQEFSKKYRIKINVDKEIDQERLTKLFNRLKTDIYDFKEAKFEKSYIELTVKNSERDIKQAIETAINFLTKEESKSKCAFCGKNESKISYTTLLKSDYSEGFHLCENCVKEIENEWKKEKEEKQKVQMNFVKGFLGSLIGALIMGVSWIIVGMFGKLAIFTIILISAGAVGGFTVLGKKINSLGIAAICVSTVIGIWFSHLMLFSIKSKMGIFEVLSDRILVNRLLITGDMITAVVLGIGMSIFGARMSSKELEGVYEIKRF</sequence>
<feature type="transmembrane region" description="Helical" evidence="1">
    <location>
        <begin position="266"/>
        <end position="286"/>
    </location>
</feature>
<accession>A0A510JGE0</accession>
<keyword evidence="1" id="KW-0812">Transmembrane</keyword>
<reference evidence="2 3" key="1">
    <citation type="submission" date="2019-07" db="EMBL/GenBank/DDBJ databases">
        <title>Complete Genome Sequence of Leptotrichia hofstadii Strain JCM16775.</title>
        <authorList>
            <person name="Watanabe S."/>
            <person name="Cui L."/>
        </authorList>
    </citation>
    <scope>NUCLEOTIDE SEQUENCE [LARGE SCALE GENOMIC DNA]</scope>
    <source>
        <strain evidence="2 3">JCM16775</strain>
    </source>
</reference>
<gene>
    <name evidence="2" type="ORF">JCM16775_1025</name>
</gene>
<dbReference type="RefSeq" id="WP_026746539.1">
    <property type="nucleotide sequence ID" value="NZ_AP019823.1"/>
</dbReference>
<evidence type="ECO:0000256" key="1">
    <source>
        <dbReference type="SAM" id="Phobius"/>
    </source>
</evidence>
<proteinExistence type="predicted"/>
<dbReference type="AlphaFoldDB" id="A0A510JGE0"/>
<evidence type="ECO:0000313" key="2">
    <source>
        <dbReference type="EMBL" id="BBM38317.1"/>
    </source>
</evidence>
<feature type="transmembrane region" description="Helical" evidence="1">
    <location>
        <begin position="197"/>
        <end position="216"/>
    </location>
</feature>
<dbReference type="KEGG" id="lhf:JCM16775_1025"/>
<keyword evidence="1" id="KW-1133">Transmembrane helix</keyword>